<gene>
    <name evidence="2" type="ORF">B0T25DRAFT_529849</name>
</gene>
<evidence type="ECO:0000313" key="2">
    <source>
        <dbReference type="EMBL" id="KAK3364344.1"/>
    </source>
</evidence>
<keyword evidence="1" id="KW-1133">Transmembrane helix</keyword>
<keyword evidence="1" id="KW-0812">Transmembrane</keyword>
<protein>
    <submittedName>
        <fullName evidence="2">Uncharacterized protein</fullName>
    </submittedName>
</protein>
<feature type="transmembrane region" description="Helical" evidence="1">
    <location>
        <begin position="7"/>
        <end position="28"/>
    </location>
</feature>
<proteinExistence type="predicted"/>
<keyword evidence="1" id="KW-0472">Membrane</keyword>
<accession>A0AAJ0HXB5</accession>
<keyword evidence="3" id="KW-1185">Reference proteome</keyword>
<sequence length="204" mass="22054">MRPSLRSVVAAGAVVIAALVVVLPLVLFTTGTAAMAPAGVRPVPIQTTKSASDLEEAASVLEGASADWTKALKDVTNEKPWNLTATHRAAAKKTAEALPWVGEDIVMWALVAFGAVAAVIGPARLLRAGTRVLWASWLWVRVAGRRLRAGVLAWWRGGVWELLGTLFESVRWRRFGPGRTLGGERGPLREWLRVWDNYLAGAPM</sequence>
<dbReference type="Proteomes" id="UP001275084">
    <property type="component" value="Unassembled WGS sequence"/>
</dbReference>
<reference evidence="2" key="2">
    <citation type="submission" date="2023-06" db="EMBL/GenBank/DDBJ databases">
        <authorList>
            <consortium name="Lawrence Berkeley National Laboratory"/>
            <person name="Haridas S."/>
            <person name="Hensen N."/>
            <person name="Bonometti L."/>
            <person name="Westerberg I."/>
            <person name="Brannstrom I.O."/>
            <person name="Guillou S."/>
            <person name="Cros-Aarteil S."/>
            <person name="Calhoun S."/>
            <person name="Kuo A."/>
            <person name="Mondo S."/>
            <person name="Pangilinan J."/>
            <person name="Riley R."/>
            <person name="Labutti K."/>
            <person name="Andreopoulos B."/>
            <person name="Lipzen A."/>
            <person name="Chen C."/>
            <person name="Yanf M."/>
            <person name="Daum C."/>
            <person name="Ng V."/>
            <person name="Clum A."/>
            <person name="Steindorff A."/>
            <person name="Ohm R."/>
            <person name="Martin F."/>
            <person name="Silar P."/>
            <person name="Natvig D."/>
            <person name="Lalanne C."/>
            <person name="Gautier V."/>
            <person name="Ament-Velasquez S.L."/>
            <person name="Kruys A."/>
            <person name="Hutchinson M.I."/>
            <person name="Powell A.J."/>
            <person name="Barry K."/>
            <person name="Miller A.N."/>
            <person name="Grigoriev I.V."/>
            <person name="Debuchy R."/>
            <person name="Gladieux P."/>
            <person name="Thoren M.H."/>
            <person name="Johannesson H."/>
        </authorList>
    </citation>
    <scope>NUCLEOTIDE SEQUENCE</scope>
    <source>
        <strain evidence="2">CBS 955.72</strain>
    </source>
</reference>
<reference evidence="2" key="1">
    <citation type="journal article" date="2023" name="Mol. Phylogenet. Evol.">
        <title>Genome-scale phylogeny and comparative genomics of the fungal order Sordariales.</title>
        <authorList>
            <person name="Hensen N."/>
            <person name="Bonometti L."/>
            <person name="Westerberg I."/>
            <person name="Brannstrom I.O."/>
            <person name="Guillou S."/>
            <person name="Cros-Aarteil S."/>
            <person name="Calhoun S."/>
            <person name="Haridas S."/>
            <person name="Kuo A."/>
            <person name="Mondo S."/>
            <person name="Pangilinan J."/>
            <person name="Riley R."/>
            <person name="LaButti K."/>
            <person name="Andreopoulos B."/>
            <person name="Lipzen A."/>
            <person name="Chen C."/>
            <person name="Yan M."/>
            <person name="Daum C."/>
            <person name="Ng V."/>
            <person name="Clum A."/>
            <person name="Steindorff A."/>
            <person name="Ohm R.A."/>
            <person name="Martin F."/>
            <person name="Silar P."/>
            <person name="Natvig D.O."/>
            <person name="Lalanne C."/>
            <person name="Gautier V."/>
            <person name="Ament-Velasquez S.L."/>
            <person name="Kruys A."/>
            <person name="Hutchinson M.I."/>
            <person name="Powell A.J."/>
            <person name="Barry K."/>
            <person name="Miller A.N."/>
            <person name="Grigoriev I.V."/>
            <person name="Debuchy R."/>
            <person name="Gladieux P."/>
            <person name="Hiltunen Thoren M."/>
            <person name="Johannesson H."/>
        </authorList>
    </citation>
    <scope>NUCLEOTIDE SEQUENCE</scope>
    <source>
        <strain evidence="2">CBS 955.72</strain>
    </source>
</reference>
<feature type="transmembrane region" description="Helical" evidence="1">
    <location>
        <begin position="105"/>
        <end position="126"/>
    </location>
</feature>
<name>A0AAJ0HXB5_9PEZI</name>
<evidence type="ECO:0000256" key="1">
    <source>
        <dbReference type="SAM" id="Phobius"/>
    </source>
</evidence>
<organism evidence="2 3">
    <name type="scientific">Lasiosphaeria hispida</name>
    <dbReference type="NCBI Taxonomy" id="260671"/>
    <lineage>
        <taxon>Eukaryota</taxon>
        <taxon>Fungi</taxon>
        <taxon>Dikarya</taxon>
        <taxon>Ascomycota</taxon>
        <taxon>Pezizomycotina</taxon>
        <taxon>Sordariomycetes</taxon>
        <taxon>Sordariomycetidae</taxon>
        <taxon>Sordariales</taxon>
        <taxon>Lasiosphaeriaceae</taxon>
        <taxon>Lasiosphaeria</taxon>
    </lineage>
</organism>
<evidence type="ECO:0000313" key="3">
    <source>
        <dbReference type="Proteomes" id="UP001275084"/>
    </source>
</evidence>
<dbReference type="EMBL" id="JAUIQD010000001">
    <property type="protein sequence ID" value="KAK3364344.1"/>
    <property type="molecule type" value="Genomic_DNA"/>
</dbReference>
<dbReference type="AlphaFoldDB" id="A0AAJ0HXB5"/>
<comment type="caution">
    <text evidence="2">The sequence shown here is derived from an EMBL/GenBank/DDBJ whole genome shotgun (WGS) entry which is preliminary data.</text>
</comment>